<comment type="caution">
    <text evidence="2">The sequence shown here is derived from an EMBL/GenBank/DDBJ whole genome shotgun (WGS) entry which is preliminary data.</text>
</comment>
<dbReference type="InterPro" id="IPR010390">
    <property type="entry name" value="ABC-2_transporter-like"/>
</dbReference>
<organism evidence="2 3">
    <name type="scientific">candidate division TA06 bacterium</name>
    <dbReference type="NCBI Taxonomy" id="2250710"/>
    <lineage>
        <taxon>Bacteria</taxon>
        <taxon>Bacteria division TA06</taxon>
    </lineage>
</organism>
<evidence type="ECO:0000313" key="2">
    <source>
        <dbReference type="EMBL" id="MBI4726918.1"/>
    </source>
</evidence>
<dbReference type="Proteomes" id="UP000736328">
    <property type="component" value="Unassembled WGS sequence"/>
</dbReference>
<feature type="transmembrane region" description="Helical" evidence="1">
    <location>
        <begin position="152"/>
        <end position="177"/>
    </location>
</feature>
<sequence>MRRALFYINLAWANVSNSLKSRLSYREDFWAGFIANFMTQMIGVLFVAALFGKVPHLKGWYRYEIFYIYGFSQLTMGLFFLFFSNLFEVSERYIVEGWFDRVLLRPLDSFFQVITERVHFEEISNILVGLAIMAYSLHHLKISLSLPQHLMILGLILSACLVYLGIFTAAVSATFWFNDRGSLVSVLHLMQNFSGYPVTIYDLKLRFILSWIIPYAFTAFYPAVQVLGHKGYSIYAWLTPAIGLLFFGLGMLTWKQGVKAYESTGS</sequence>
<dbReference type="PANTHER" id="PTHR36833:SF1">
    <property type="entry name" value="INTEGRAL MEMBRANE TRANSPORT PROTEIN"/>
    <property type="match status" value="1"/>
</dbReference>
<reference evidence="2" key="1">
    <citation type="submission" date="2020-07" db="EMBL/GenBank/DDBJ databases">
        <title>Huge and variable diversity of episymbiotic CPR bacteria and DPANN archaea in groundwater ecosystems.</title>
        <authorList>
            <person name="He C.Y."/>
            <person name="Keren R."/>
            <person name="Whittaker M."/>
            <person name="Farag I.F."/>
            <person name="Doudna J."/>
            <person name="Cate J.H.D."/>
            <person name="Banfield J.F."/>
        </authorList>
    </citation>
    <scope>NUCLEOTIDE SEQUENCE</scope>
    <source>
        <strain evidence="2">NC_groundwater_1520_Pr4_B-0.1um_53_5</strain>
    </source>
</reference>
<proteinExistence type="predicted"/>
<feature type="transmembrane region" description="Helical" evidence="1">
    <location>
        <begin position="63"/>
        <end position="83"/>
    </location>
</feature>
<feature type="transmembrane region" description="Helical" evidence="1">
    <location>
        <begin position="234"/>
        <end position="254"/>
    </location>
</feature>
<dbReference type="PANTHER" id="PTHR36833">
    <property type="entry name" value="SLR0610 PROTEIN-RELATED"/>
    <property type="match status" value="1"/>
</dbReference>
<feature type="transmembrane region" description="Helical" evidence="1">
    <location>
        <begin position="208"/>
        <end position="228"/>
    </location>
</feature>
<evidence type="ECO:0000256" key="1">
    <source>
        <dbReference type="SAM" id="Phobius"/>
    </source>
</evidence>
<gene>
    <name evidence="2" type="ORF">HY768_06805</name>
</gene>
<dbReference type="Pfam" id="PF06182">
    <property type="entry name" value="ABC2_membrane_6"/>
    <property type="match status" value="1"/>
</dbReference>
<name>A0A933MKE5_UNCT6</name>
<accession>A0A933MKE5</accession>
<keyword evidence="1" id="KW-0812">Transmembrane</keyword>
<dbReference type="EMBL" id="JACQXR010000089">
    <property type="protein sequence ID" value="MBI4726918.1"/>
    <property type="molecule type" value="Genomic_DNA"/>
</dbReference>
<feature type="transmembrane region" description="Helical" evidence="1">
    <location>
        <begin position="29"/>
        <end position="51"/>
    </location>
</feature>
<protein>
    <submittedName>
        <fullName evidence="2">ABC-2 family transporter protein</fullName>
    </submittedName>
</protein>
<keyword evidence="1" id="KW-0472">Membrane</keyword>
<dbReference type="AlphaFoldDB" id="A0A933MKE5"/>
<evidence type="ECO:0000313" key="3">
    <source>
        <dbReference type="Proteomes" id="UP000736328"/>
    </source>
</evidence>
<feature type="transmembrane region" description="Helical" evidence="1">
    <location>
        <begin position="123"/>
        <end position="140"/>
    </location>
</feature>
<keyword evidence="1" id="KW-1133">Transmembrane helix</keyword>